<protein>
    <submittedName>
        <fullName evidence="5">Penicillin-binding protein activator</fullName>
    </submittedName>
</protein>
<comment type="caution">
    <text evidence="5">The sequence shown here is derived from an EMBL/GenBank/DDBJ whole genome shotgun (WGS) entry which is preliminary data.</text>
</comment>
<dbReference type="Gene3D" id="3.40.50.2300">
    <property type="match status" value="2"/>
</dbReference>
<keyword evidence="2" id="KW-0732">Signal</keyword>
<name>A0A8J3GMF2_9HYPH</name>
<dbReference type="AlphaFoldDB" id="A0A8J3GMF2"/>
<dbReference type="Proteomes" id="UP000630142">
    <property type="component" value="Unassembled WGS sequence"/>
</dbReference>
<reference evidence="5" key="2">
    <citation type="submission" date="2020-09" db="EMBL/GenBank/DDBJ databases">
        <authorList>
            <person name="Sun Q."/>
            <person name="Kim S."/>
        </authorList>
    </citation>
    <scope>NUCLEOTIDE SEQUENCE</scope>
    <source>
        <strain evidence="5">KCTC 42249</strain>
    </source>
</reference>
<dbReference type="RefSeq" id="WP_189504389.1">
    <property type="nucleotide sequence ID" value="NZ_BMZQ01000002.1"/>
</dbReference>
<dbReference type="InterPro" id="IPR028081">
    <property type="entry name" value="Leu-bd"/>
</dbReference>
<organism evidence="5 6">
    <name type="scientific">Tianweitania populi</name>
    <dbReference type="NCBI Taxonomy" id="1607949"/>
    <lineage>
        <taxon>Bacteria</taxon>
        <taxon>Pseudomonadati</taxon>
        <taxon>Pseudomonadota</taxon>
        <taxon>Alphaproteobacteria</taxon>
        <taxon>Hyphomicrobiales</taxon>
        <taxon>Phyllobacteriaceae</taxon>
        <taxon>Tianweitania</taxon>
    </lineage>
</organism>
<dbReference type="PROSITE" id="PS51257">
    <property type="entry name" value="PROKAR_LIPOPROTEIN"/>
    <property type="match status" value="1"/>
</dbReference>
<dbReference type="CDD" id="cd06339">
    <property type="entry name" value="PBP1_YraM_LppC_lipoprotein-like"/>
    <property type="match status" value="1"/>
</dbReference>
<evidence type="ECO:0000259" key="4">
    <source>
        <dbReference type="Pfam" id="PF13458"/>
    </source>
</evidence>
<gene>
    <name evidence="5" type="ORF">GCM10016234_25460</name>
</gene>
<dbReference type="GO" id="GO:0006865">
    <property type="term" value="P:amino acid transport"/>
    <property type="evidence" value="ECO:0007669"/>
    <property type="project" value="UniProtKB-KW"/>
</dbReference>
<dbReference type="EMBL" id="BMZQ01000002">
    <property type="protein sequence ID" value="GHD16880.1"/>
    <property type="molecule type" value="Genomic_DNA"/>
</dbReference>
<accession>A0A8J3GMF2</accession>
<reference evidence="5" key="1">
    <citation type="journal article" date="2014" name="Int. J. Syst. Evol. Microbiol.">
        <title>Complete genome sequence of Corynebacterium casei LMG S-19264T (=DSM 44701T), isolated from a smear-ripened cheese.</title>
        <authorList>
            <consortium name="US DOE Joint Genome Institute (JGI-PGF)"/>
            <person name="Walter F."/>
            <person name="Albersmeier A."/>
            <person name="Kalinowski J."/>
            <person name="Ruckert C."/>
        </authorList>
    </citation>
    <scope>NUCLEOTIDE SEQUENCE</scope>
    <source>
        <strain evidence="5">KCTC 42249</strain>
    </source>
</reference>
<evidence type="ECO:0000313" key="5">
    <source>
        <dbReference type="EMBL" id="GHD16880.1"/>
    </source>
</evidence>
<dbReference type="PANTHER" id="PTHR30483:SF6">
    <property type="entry name" value="PERIPLASMIC BINDING PROTEIN OF ABC TRANSPORTER FOR NATURAL AMINO ACIDS"/>
    <property type="match status" value="1"/>
</dbReference>
<dbReference type="Pfam" id="PF13458">
    <property type="entry name" value="Peripla_BP_6"/>
    <property type="match status" value="1"/>
</dbReference>
<keyword evidence="3" id="KW-0029">Amino-acid transport</keyword>
<proteinExistence type="inferred from homology"/>
<dbReference type="SUPFAM" id="SSF53822">
    <property type="entry name" value="Periplasmic binding protein-like I"/>
    <property type="match status" value="1"/>
</dbReference>
<evidence type="ECO:0000256" key="1">
    <source>
        <dbReference type="ARBA" id="ARBA00010062"/>
    </source>
</evidence>
<keyword evidence="6" id="KW-1185">Reference proteome</keyword>
<evidence type="ECO:0000313" key="6">
    <source>
        <dbReference type="Proteomes" id="UP000630142"/>
    </source>
</evidence>
<sequence>MTRLLFRQLGMLFGLGLLSACQTNVPAGLPSQTAVQAPADVQVPTQSALPQANGEVLGQGSVRVALLLPLSAEGTSAQVGREFRNAAALAMEDVGANTLQLVIKDTGRDATRVQAAASEAVLEGSSLVLGPIFAADVSAAAGVTRPAGKTMIAFSSDRNVAGSRVYLNSFLPGGVVTRTVSYASQNGVRSVLGFFANGPAGDIAEQAARAAIQANGGVMAASVRYDGNEASIQQAAAAAVPVLMQADGILIPEGGPTPTAILGALRSNGGDLTGKRLLGTGQWTTANLSDPALQGAWFADSDQQRLTAFKARYQGKFGTAPTANAALAYDTVVMAGSVVKRFGPAAFANSVIEADSGYAGYAGVFRFEPDGTTQRGYAIYEVSAGGATRVVNPSPRSFSGS</sequence>
<feature type="domain" description="Leucine-binding protein" evidence="4">
    <location>
        <begin position="61"/>
        <end position="386"/>
    </location>
</feature>
<evidence type="ECO:0000256" key="2">
    <source>
        <dbReference type="ARBA" id="ARBA00022729"/>
    </source>
</evidence>
<dbReference type="InterPro" id="IPR028082">
    <property type="entry name" value="Peripla_BP_I"/>
</dbReference>
<dbReference type="InterPro" id="IPR051010">
    <property type="entry name" value="BCAA_transport"/>
</dbReference>
<comment type="similarity">
    <text evidence="1">Belongs to the leucine-binding protein family.</text>
</comment>
<evidence type="ECO:0000256" key="3">
    <source>
        <dbReference type="ARBA" id="ARBA00022970"/>
    </source>
</evidence>
<dbReference type="PANTHER" id="PTHR30483">
    <property type="entry name" value="LEUCINE-SPECIFIC-BINDING PROTEIN"/>
    <property type="match status" value="1"/>
</dbReference>
<keyword evidence="3" id="KW-0813">Transport</keyword>